<dbReference type="InterPro" id="IPR043502">
    <property type="entry name" value="DNA/RNA_pol_sf"/>
</dbReference>
<dbReference type="OMA" id="WDEGAHI"/>
<dbReference type="Gene3D" id="3.30.70.270">
    <property type="match status" value="1"/>
</dbReference>
<dbReference type="Pfam" id="PF00078">
    <property type="entry name" value="RVT_1"/>
    <property type="match status" value="1"/>
</dbReference>
<dbReference type="PANTHER" id="PTHR24559">
    <property type="entry name" value="TRANSPOSON TY3-I GAG-POL POLYPROTEIN"/>
    <property type="match status" value="1"/>
</dbReference>
<sequence length="161" mass="18847">MPPDLQKIVDAHSSVFDAIPKGLPPVRDHDHAIQLIPGSQTPNIRPYRYPYSQKSEIEKMVEEMLKAGIIRHSQSAYSSLVVMVRKKDETWRMCPDYRELNKYTIKDKFPIPVIDDLLDELHGAVYFTKLDLRSGYHQIRIKEEDVHKTAFRTHEGHYEFL</sequence>
<dbReference type="Gene3D" id="3.10.10.10">
    <property type="entry name" value="HIV Type 1 Reverse Transcriptase, subunit A, domain 1"/>
    <property type="match status" value="1"/>
</dbReference>
<dbReference type="SUPFAM" id="SSF56672">
    <property type="entry name" value="DNA/RNA polymerases"/>
    <property type="match status" value="1"/>
</dbReference>
<dbReference type="CDD" id="cd01647">
    <property type="entry name" value="RT_LTR"/>
    <property type="match status" value="1"/>
</dbReference>
<feature type="non-terminal residue" evidence="2">
    <location>
        <position position="161"/>
    </location>
</feature>
<dbReference type="Proteomes" id="UP000824469">
    <property type="component" value="Unassembled WGS sequence"/>
</dbReference>
<evidence type="ECO:0000259" key="1">
    <source>
        <dbReference type="Pfam" id="PF00078"/>
    </source>
</evidence>
<feature type="domain" description="Reverse transcriptase" evidence="1">
    <location>
        <begin position="84"/>
        <end position="154"/>
    </location>
</feature>
<accession>A0AA38KR90</accession>
<dbReference type="PANTHER" id="PTHR24559:SF441">
    <property type="entry name" value="NUCLEOTIDYLTRANSFERASE, RIBONUCLEASE H"/>
    <property type="match status" value="1"/>
</dbReference>
<name>A0AA38KR90_TAXCH</name>
<protein>
    <recommendedName>
        <fullName evidence="1">Reverse transcriptase domain-containing protein</fullName>
    </recommendedName>
</protein>
<comment type="caution">
    <text evidence="2">The sequence shown here is derived from an EMBL/GenBank/DDBJ whole genome shotgun (WGS) entry which is preliminary data.</text>
</comment>
<dbReference type="InterPro" id="IPR043128">
    <property type="entry name" value="Rev_trsase/Diguanyl_cyclase"/>
</dbReference>
<gene>
    <name evidence="2" type="ORF">KI387_035880</name>
</gene>
<dbReference type="InterPro" id="IPR000477">
    <property type="entry name" value="RT_dom"/>
</dbReference>
<organism evidence="2 3">
    <name type="scientific">Taxus chinensis</name>
    <name type="common">Chinese yew</name>
    <name type="synonym">Taxus wallichiana var. chinensis</name>
    <dbReference type="NCBI Taxonomy" id="29808"/>
    <lineage>
        <taxon>Eukaryota</taxon>
        <taxon>Viridiplantae</taxon>
        <taxon>Streptophyta</taxon>
        <taxon>Embryophyta</taxon>
        <taxon>Tracheophyta</taxon>
        <taxon>Spermatophyta</taxon>
        <taxon>Pinopsida</taxon>
        <taxon>Pinidae</taxon>
        <taxon>Conifers II</taxon>
        <taxon>Cupressales</taxon>
        <taxon>Taxaceae</taxon>
        <taxon>Taxus</taxon>
    </lineage>
</organism>
<dbReference type="EMBL" id="JAHRHJ020000007">
    <property type="protein sequence ID" value="KAH9307969.1"/>
    <property type="molecule type" value="Genomic_DNA"/>
</dbReference>
<proteinExistence type="predicted"/>
<evidence type="ECO:0000313" key="2">
    <source>
        <dbReference type="EMBL" id="KAH9307969.1"/>
    </source>
</evidence>
<evidence type="ECO:0000313" key="3">
    <source>
        <dbReference type="Proteomes" id="UP000824469"/>
    </source>
</evidence>
<dbReference type="AlphaFoldDB" id="A0AA38KR90"/>
<reference evidence="2 3" key="1">
    <citation type="journal article" date="2021" name="Nat. Plants">
        <title>The Taxus genome provides insights into paclitaxel biosynthesis.</title>
        <authorList>
            <person name="Xiong X."/>
            <person name="Gou J."/>
            <person name="Liao Q."/>
            <person name="Li Y."/>
            <person name="Zhou Q."/>
            <person name="Bi G."/>
            <person name="Li C."/>
            <person name="Du R."/>
            <person name="Wang X."/>
            <person name="Sun T."/>
            <person name="Guo L."/>
            <person name="Liang H."/>
            <person name="Lu P."/>
            <person name="Wu Y."/>
            <person name="Zhang Z."/>
            <person name="Ro D.K."/>
            <person name="Shang Y."/>
            <person name="Huang S."/>
            <person name="Yan J."/>
        </authorList>
    </citation>
    <scope>NUCLEOTIDE SEQUENCE [LARGE SCALE GENOMIC DNA]</scope>
    <source>
        <strain evidence="2">Ta-2019</strain>
    </source>
</reference>
<dbReference type="InterPro" id="IPR053134">
    <property type="entry name" value="RNA-dir_DNA_polymerase"/>
</dbReference>
<keyword evidence="3" id="KW-1185">Reference proteome</keyword>